<organism evidence="1 2">
    <name type="scientific">Paeniglutamicibacter antarcticus</name>
    <dbReference type="NCBI Taxonomy" id="494023"/>
    <lineage>
        <taxon>Bacteria</taxon>
        <taxon>Bacillati</taxon>
        <taxon>Actinomycetota</taxon>
        <taxon>Actinomycetes</taxon>
        <taxon>Micrococcales</taxon>
        <taxon>Micrococcaceae</taxon>
        <taxon>Paeniglutamicibacter</taxon>
    </lineage>
</organism>
<reference evidence="2" key="1">
    <citation type="journal article" date="2019" name="Int. J. Syst. Evol. Microbiol.">
        <title>The Global Catalogue of Microorganisms (GCM) 10K type strain sequencing project: providing services to taxonomists for standard genome sequencing and annotation.</title>
        <authorList>
            <consortium name="The Broad Institute Genomics Platform"/>
            <consortium name="The Broad Institute Genome Sequencing Center for Infectious Disease"/>
            <person name="Wu L."/>
            <person name="Ma J."/>
        </authorList>
    </citation>
    <scope>NUCLEOTIDE SEQUENCE [LARGE SCALE GENOMIC DNA]</scope>
    <source>
        <strain evidence="2">JCM 18952</strain>
    </source>
</reference>
<name>A0ABP9TRU3_9MICC</name>
<dbReference type="Proteomes" id="UP001501257">
    <property type="component" value="Unassembled WGS sequence"/>
</dbReference>
<proteinExistence type="predicted"/>
<comment type="caution">
    <text evidence="1">The sequence shown here is derived from an EMBL/GenBank/DDBJ whole genome shotgun (WGS) entry which is preliminary data.</text>
</comment>
<sequence>MKRMLKVAGLMLAATVLGLLTVQGSLALWNTAASSTAQSVTAAQFAVSVTSGSGAVEYLSAGTSTVDLAGQDPLKPGESNTLAIRVGNAPDAGSGTFRTRIVLGSPSVGGEMGSHLTLNLTKAKGSDCSTRGNSLTGSDLGQDESALYCLKTTLAKDAPATLSGAKGTISVPLTATQL</sequence>
<dbReference type="EMBL" id="BAABLK010000037">
    <property type="protein sequence ID" value="GAA5228412.1"/>
    <property type="molecule type" value="Genomic_DNA"/>
</dbReference>
<protein>
    <recommendedName>
        <fullName evidence="3">Ribosomally synthesized peptide with SipW-like signal peptide</fullName>
    </recommendedName>
</protein>
<accession>A0ABP9TRU3</accession>
<keyword evidence="2" id="KW-1185">Reference proteome</keyword>
<gene>
    <name evidence="1" type="ORF">GCM10025778_29460</name>
</gene>
<evidence type="ECO:0000313" key="2">
    <source>
        <dbReference type="Proteomes" id="UP001501257"/>
    </source>
</evidence>
<evidence type="ECO:0008006" key="3">
    <source>
        <dbReference type="Google" id="ProtNLM"/>
    </source>
</evidence>
<dbReference type="RefSeq" id="WP_210099460.1">
    <property type="nucleotide sequence ID" value="NZ_BAABLK010000037.1"/>
</dbReference>
<evidence type="ECO:0000313" key="1">
    <source>
        <dbReference type="EMBL" id="GAA5228412.1"/>
    </source>
</evidence>